<dbReference type="STRING" id="351607.Acel_1162"/>
<evidence type="ECO:0000256" key="5">
    <source>
        <dbReference type="SAM" id="Phobius"/>
    </source>
</evidence>
<feature type="transmembrane region" description="Helical" evidence="5">
    <location>
        <begin position="173"/>
        <end position="192"/>
    </location>
</feature>
<evidence type="ECO:0000313" key="7">
    <source>
        <dbReference type="EMBL" id="ABK52934.1"/>
    </source>
</evidence>
<keyword evidence="2 5" id="KW-0812">Transmembrane</keyword>
<dbReference type="SUPFAM" id="SSF103473">
    <property type="entry name" value="MFS general substrate transporter"/>
    <property type="match status" value="1"/>
</dbReference>
<dbReference type="AlphaFoldDB" id="A0LU24"/>
<evidence type="ECO:0000256" key="1">
    <source>
        <dbReference type="ARBA" id="ARBA00004651"/>
    </source>
</evidence>
<reference evidence="7 8" key="1">
    <citation type="journal article" date="2009" name="Genome Res.">
        <title>Complete genome of the cellulolytic thermophile Acidothermus cellulolyticus 11B provides insights into its ecophysiological and evolutionary adaptations.</title>
        <authorList>
            <person name="Barabote R.D."/>
            <person name="Xie G."/>
            <person name="Leu D.H."/>
            <person name="Normand P."/>
            <person name="Necsulea A."/>
            <person name="Daubin V."/>
            <person name="Medigue C."/>
            <person name="Adney W.S."/>
            <person name="Xu X.C."/>
            <person name="Lapidus A."/>
            <person name="Parales R.E."/>
            <person name="Detter C."/>
            <person name="Pujic P."/>
            <person name="Bruce D."/>
            <person name="Lavire C."/>
            <person name="Challacombe J.F."/>
            <person name="Brettin T.S."/>
            <person name="Berry A.M."/>
        </authorList>
    </citation>
    <scope>NUCLEOTIDE SEQUENCE [LARGE SCALE GENOMIC DNA]</scope>
    <source>
        <strain evidence="8">ATCC 43068 / DSM 8971 / 11B</strain>
    </source>
</reference>
<proteinExistence type="predicted"/>
<feature type="transmembrane region" description="Helical" evidence="5">
    <location>
        <begin position="363"/>
        <end position="383"/>
    </location>
</feature>
<dbReference type="KEGG" id="ace:Acel_1162"/>
<dbReference type="HOGENOM" id="CLU_035309_1_0_11"/>
<dbReference type="PANTHER" id="PTHR23514:SF13">
    <property type="entry name" value="INNER MEMBRANE PROTEIN YBJJ"/>
    <property type="match status" value="1"/>
</dbReference>
<dbReference type="PANTHER" id="PTHR23514">
    <property type="entry name" value="BYPASS OF STOP CODON PROTEIN 6"/>
    <property type="match status" value="1"/>
</dbReference>
<dbReference type="EMBL" id="CP000481">
    <property type="protein sequence ID" value="ABK52934.1"/>
    <property type="molecule type" value="Genomic_DNA"/>
</dbReference>
<accession>A0LU24</accession>
<feature type="transmembrane region" description="Helical" evidence="5">
    <location>
        <begin position="52"/>
        <end position="74"/>
    </location>
</feature>
<dbReference type="Proteomes" id="UP000008221">
    <property type="component" value="Chromosome"/>
</dbReference>
<evidence type="ECO:0000256" key="3">
    <source>
        <dbReference type="ARBA" id="ARBA00022989"/>
    </source>
</evidence>
<dbReference type="OrthoDB" id="151222at2"/>
<protein>
    <submittedName>
        <fullName evidence="7">Major facilitator superfamily MFS_1</fullName>
    </submittedName>
</protein>
<dbReference type="InterPro" id="IPR036259">
    <property type="entry name" value="MFS_trans_sf"/>
</dbReference>
<dbReference type="RefSeq" id="WP_011719997.1">
    <property type="nucleotide sequence ID" value="NC_008578.1"/>
</dbReference>
<feature type="transmembrane region" description="Helical" evidence="5">
    <location>
        <begin position="18"/>
        <end position="40"/>
    </location>
</feature>
<evidence type="ECO:0000313" key="8">
    <source>
        <dbReference type="Proteomes" id="UP000008221"/>
    </source>
</evidence>
<dbReference type="InParanoid" id="A0LU24"/>
<name>A0LU24_ACIC1</name>
<keyword evidence="3 5" id="KW-1133">Transmembrane helix</keyword>
<organism evidence="7 8">
    <name type="scientific">Acidothermus cellulolyticus (strain ATCC 43068 / DSM 8971 / 11B)</name>
    <dbReference type="NCBI Taxonomy" id="351607"/>
    <lineage>
        <taxon>Bacteria</taxon>
        <taxon>Bacillati</taxon>
        <taxon>Actinomycetota</taxon>
        <taxon>Actinomycetes</taxon>
        <taxon>Acidothermales</taxon>
        <taxon>Acidothermaceae</taxon>
        <taxon>Acidothermus</taxon>
    </lineage>
</organism>
<dbReference type="InterPro" id="IPR051788">
    <property type="entry name" value="MFS_Transporter"/>
</dbReference>
<evidence type="ECO:0000256" key="4">
    <source>
        <dbReference type="ARBA" id="ARBA00023136"/>
    </source>
</evidence>
<dbReference type="Gene3D" id="1.20.1250.20">
    <property type="entry name" value="MFS general substrate transporter like domains"/>
    <property type="match status" value="2"/>
</dbReference>
<feature type="transmembrane region" description="Helical" evidence="5">
    <location>
        <begin position="337"/>
        <end position="357"/>
    </location>
</feature>
<evidence type="ECO:0000256" key="2">
    <source>
        <dbReference type="ARBA" id="ARBA00022692"/>
    </source>
</evidence>
<dbReference type="GO" id="GO:0005886">
    <property type="term" value="C:plasma membrane"/>
    <property type="evidence" value="ECO:0007669"/>
    <property type="project" value="UniProtKB-SubCell"/>
</dbReference>
<feature type="transmembrane region" description="Helical" evidence="5">
    <location>
        <begin position="86"/>
        <end position="113"/>
    </location>
</feature>
<feature type="transmembrane region" description="Helical" evidence="5">
    <location>
        <begin position="145"/>
        <end position="166"/>
    </location>
</feature>
<feature type="domain" description="Major facilitator superfamily (MFS) profile" evidence="6">
    <location>
        <begin position="16"/>
        <end position="384"/>
    </location>
</feature>
<gene>
    <name evidence="7" type="ordered locus">Acel_1162</name>
</gene>
<dbReference type="CDD" id="cd17393">
    <property type="entry name" value="MFS_MosC_like"/>
    <property type="match status" value="1"/>
</dbReference>
<dbReference type="eggNOG" id="COG2814">
    <property type="taxonomic scope" value="Bacteria"/>
</dbReference>
<sequence length="384" mass="38632">MDPVLLAPPRLSAQRARIVIATIFAVHGVVFATFATRIPWLQDRLGLSAGSLGAALLFGAIGGLLGMPFASRLLHRFGGRRTTRVLMAAWCIAGALPVLAPNLAALIPLLLLYGMTSGMADVAMNAQAIPVERDLGKSIMSGLHGMWSVGGIVGSAVGVAAAHAGLDARIHLAIVDAALLVVALGATSKLPVNLPDAAEPPPKPFVVPSRGVLLIGLVAFCAIFAEAASSDWCAVYLTRITGADPGIAAASYTAFACTMAAARFGGDFAVRRLGLRSTVRIGGVVGTLGALLVVAAFAIAPTIVGFALIGLGIAVTFPLAVAAAGHADPIPARGISGVATISYGAGIAAPGIIGGIADATSLQVSFGVVAAVIAFIAVGARYLR</sequence>
<dbReference type="GO" id="GO:0022857">
    <property type="term" value="F:transmembrane transporter activity"/>
    <property type="evidence" value="ECO:0007669"/>
    <property type="project" value="InterPro"/>
</dbReference>
<dbReference type="PROSITE" id="PS50850">
    <property type="entry name" value="MFS"/>
    <property type="match status" value="1"/>
</dbReference>
<feature type="transmembrane region" description="Helical" evidence="5">
    <location>
        <begin position="281"/>
        <end position="300"/>
    </location>
</feature>
<dbReference type="InterPro" id="IPR011701">
    <property type="entry name" value="MFS"/>
</dbReference>
<evidence type="ECO:0000259" key="6">
    <source>
        <dbReference type="PROSITE" id="PS50850"/>
    </source>
</evidence>
<comment type="subcellular location">
    <subcellularLocation>
        <location evidence="1">Cell membrane</location>
        <topology evidence="1">Multi-pass membrane protein</topology>
    </subcellularLocation>
</comment>
<dbReference type="InterPro" id="IPR020846">
    <property type="entry name" value="MFS_dom"/>
</dbReference>
<dbReference type="Pfam" id="PF07690">
    <property type="entry name" value="MFS_1"/>
    <property type="match status" value="1"/>
</dbReference>
<keyword evidence="8" id="KW-1185">Reference proteome</keyword>
<feature type="transmembrane region" description="Helical" evidence="5">
    <location>
        <begin position="306"/>
        <end position="325"/>
    </location>
</feature>
<feature type="transmembrane region" description="Helical" evidence="5">
    <location>
        <begin position="212"/>
        <end position="229"/>
    </location>
</feature>
<keyword evidence="4 5" id="KW-0472">Membrane</keyword>